<evidence type="ECO:0000259" key="8">
    <source>
        <dbReference type="Pfam" id="PF02770"/>
    </source>
</evidence>
<sequence>MSILNPSAHDTITSNSPACTPQLIQRANEVRNRVIQFCKEEAQKWGEQIERTQEIPQSLWDRVKELGFHKLTLPQSVGGEGLPLELYFPILEEMAHCHGSIRMVFHAYNSIWRTVGQGSDEQQNYWLKRLVDNGDLVAFALTEPDNGTGIDLRTMATYENGKYILNGKKHLITFAEEAAVITVIAKMDGAAGRDGLTAFLVPQGRKGMKLEPMAHMMGDKGCSHAVITFENCEVSEDEILGEIGDGFGIAVRGFLDQSRVCIAQSAVGLAQEALDVTLDKVRQRKTFGKAIASRQAIQMRLAEMQIAIQGARLLCLDAAKKYDKGEDISLEASIAKANAIRMVGEVTDGALSLFGGIGYSVESPIERLYRDARSLWFEEGTAEMQKMTIAESLLKNARQREREARRSSQQV</sequence>
<feature type="domain" description="Acyl-CoA oxidase/dehydrogenase middle" evidence="8">
    <location>
        <begin position="138"/>
        <end position="232"/>
    </location>
</feature>
<dbReference type="InterPro" id="IPR036250">
    <property type="entry name" value="AcylCo_DH-like_C"/>
</dbReference>
<accession>A0A8J2VSF7</accession>
<protein>
    <submittedName>
        <fullName evidence="10">Acyl-CoA dehydrogenase</fullName>
    </submittedName>
</protein>
<dbReference type="Gene3D" id="1.10.540.10">
    <property type="entry name" value="Acyl-CoA dehydrogenase/oxidase, N-terminal domain"/>
    <property type="match status" value="1"/>
</dbReference>
<evidence type="ECO:0000256" key="3">
    <source>
        <dbReference type="ARBA" id="ARBA00022630"/>
    </source>
</evidence>
<dbReference type="PANTHER" id="PTHR43884:SF40">
    <property type="entry name" value="ACYL-COA DEHYDROGENASE"/>
    <property type="match status" value="1"/>
</dbReference>
<evidence type="ECO:0000259" key="9">
    <source>
        <dbReference type="Pfam" id="PF02771"/>
    </source>
</evidence>
<comment type="cofactor">
    <cofactor evidence="1 6">
        <name>FAD</name>
        <dbReference type="ChEBI" id="CHEBI:57692"/>
    </cofactor>
</comment>
<dbReference type="PIRSF" id="PIRSF016578">
    <property type="entry name" value="HsaA"/>
    <property type="match status" value="1"/>
</dbReference>
<dbReference type="Pfam" id="PF02770">
    <property type="entry name" value="Acyl-CoA_dh_M"/>
    <property type="match status" value="1"/>
</dbReference>
<evidence type="ECO:0000256" key="2">
    <source>
        <dbReference type="ARBA" id="ARBA00009347"/>
    </source>
</evidence>
<evidence type="ECO:0000256" key="6">
    <source>
        <dbReference type="RuleBase" id="RU362125"/>
    </source>
</evidence>
<keyword evidence="4 6" id="KW-0274">FAD</keyword>
<dbReference type="Pfam" id="PF02771">
    <property type="entry name" value="Acyl-CoA_dh_N"/>
    <property type="match status" value="1"/>
</dbReference>
<dbReference type="AlphaFoldDB" id="A0A8J2VSF7"/>
<keyword evidence="11" id="KW-1185">Reference proteome</keyword>
<dbReference type="InterPro" id="IPR013786">
    <property type="entry name" value="AcylCoA_DH/ox_N"/>
</dbReference>
<dbReference type="Proteomes" id="UP000628775">
    <property type="component" value="Unassembled WGS sequence"/>
</dbReference>
<dbReference type="EMBL" id="BMIR01000007">
    <property type="protein sequence ID" value="GGE40083.1"/>
    <property type="molecule type" value="Genomic_DNA"/>
</dbReference>
<evidence type="ECO:0000313" key="11">
    <source>
        <dbReference type="Proteomes" id="UP000628775"/>
    </source>
</evidence>
<name>A0A8J2VSF7_9BACL</name>
<gene>
    <name evidence="10" type="ORF">GCM10011391_18590</name>
</gene>
<proteinExistence type="inferred from homology"/>
<dbReference type="InterPro" id="IPR006091">
    <property type="entry name" value="Acyl-CoA_Oxase/DH_mid-dom"/>
</dbReference>
<evidence type="ECO:0000256" key="1">
    <source>
        <dbReference type="ARBA" id="ARBA00001974"/>
    </source>
</evidence>
<dbReference type="RefSeq" id="WP_188692613.1">
    <property type="nucleotide sequence ID" value="NZ_BMIR01000007.1"/>
</dbReference>
<dbReference type="FunFam" id="1.20.140.10:FF:000001">
    <property type="entry name" value="Acyl-CoA dehydrogenase"/>
    <property type="match status" value="1"/>
</dbReference>
<dbReference type="Gene3D" id="2.40.110.10">
    <property type="entry name" value="Butyryl-CoA Dehydrogenase, subunit A, domain 2"/>
    <property type="match status" value="1"/>
</dbReference>
<dbReference type="InterPro" id="IPR009075">
    <property type="entry name" value="AcylCo_DH/oxidase_C"/>
</dbReference>
<dbReference type="GO" id="GO:0050660">
    <property type="term" value="F:flavin adenine dinucleotide binding"/>
    <property type="evidence" value="ECO:0007669"/>
    <property type="project" value="InterPro"/>
</dbReference>
<dbReference type="SUPFAM" id="SSF47203">
    <property type="entry name" value="Acyl-CoA dehydrogenase C-terminal domain-like"/>
    <property type="match status" value="1"/>
</dbReference>
<reference evidence="10" key="2">
    <citation type="submission" date="2020-09" db="EMBL/GenBank/DDBJ databases">
        <authorList>
            <person name="Sun Q."/>
            <person name="Zhou Y."/>
        </authorList>
    </citation>
    <scope>NUCLEOTIDE SEQUENCE</scope>
    <source>
        <strain evidence="10">CGMCC 1.15371</strain>
    </source>
</reference>
<keyword evidence="3 6" id="KW-0285">Flavoprotein</keyword>
<comment type="caution">
    <text evidence="10">The sequence shown here is derived from an EMBL/GenBank/DDBJ whole genome shotgun (WGS) entry which is preliminary data.</text>
</comment>
<evidence type="ECO:0000256" key="4">
    <source>
        <dbReference type="ARBA" id="ARBA00022827"/>
    </source>
</evidence>
<dbReference type="Gene3D" id="1.20.140.10">
    <property type="entry name" value="Butyryl-CoA Dehydrogenase, subunit A, domain 3"/>
    <property type="match status" value="1"/>
</dbReference>
<evidence type="ECO:0000259" key="7">
    <source>
        <dbReference type="Pfam" id="PF00441"/>
    </source>
</evidence>
<keyword evidence="5 6" id="KW-0560">Oxidoreductase</keyword>
<reference evidence="10" key="1">
    <citation type="journal article" date="2014" name="Int. J. Syst. Evol. Microbiol.">
        <title>Complete genome sequence of Corynebacterium casei LMG S-19264T (=DSM 44701T), isolated from a smear-ripened cheese.</title>
        <authorList>
            <consortium name="US DOE Joint Genome Institute (JGI-PGF)"/>
            <person name="Walter F."/>
            <person name="Albersmeier A."/>
            <person name="Kalinowski J."/>
            <person name="Ruckert C."/>
        </authorList>
    </citation>
    <scope>NUCLEOTIDE SEQUENCE</scope>
    <source>
        <strain evidence="10">CGMCC 1.15371</strain>
    </source>
</reference>
<dbReference type="PANTHER" id="PTHR43884">
    <property type="entry name" value="ACYL-COA DEHYDROGENASE"/>
    <property type="match status" value="1"/>
</dbReference>
<dbReference type="InterPro" id="IPR046373">
    <property type="entry name" value="Acyl-CoA_Oxase/DH_mid-dom_sf"/>
</dbReference>
<dbReference type="InterPro" id="IPR009100">
    <property type="entry name" value="AcylCoA_DH/oxidase_NM_dom_sf"/>
</dbReference>
<evidence type="ECO:0000256" key="5">
    <source>
        <dbReference type="ARBA" id="ARBA00023002"/>
    </source>
</evidence>
<dbReference type="InterPro" id="IPR037069">
    <property type="entry name" value="AcylCoA_DH/ox_N_sf"/>
</dbReference>
<evidence type="ECO:0000313" key="10">
    <source>
        <dbReference type="EMBL" id="GGE40083.1"/>
    </source>
</evidence>
<dbReference type="SUPFAM" id="SSF56645">
    <property type="entry name" value="Acyl-CoA dehydrogenase NM domain-like"/>
    <property type="match status" value="1"/>
</dbReference>
<dbReference type="GO" id="GO:0003995">
    <property type="term" value="F:acyl-CoA dehydrogenase activity"/>
    <property type="evidence" value="ECO:0007669"/>
    <property type="project" value="TreeGrafter"/>
</dbReference>
<feature type="domain" description="Acyl-CoA dehydrogenase/oxidase N-terminal" evidence="9">
    <location>
        <begin position="28"/>
        <end position="132"/>
    </location>
</feature>
<organism evidence="10 11">
    <name type="scientific">Pullulanibacillus camelliae</name>
    <dbReference type="NCBI Taxonomy" id="1707096"/>
    <lineage>
        <taxon>Bacteria</taxon>
        <taxon>Bacillati</taxon>
        <taxon>Bacillota</taxon>
        <taxon>Bacilli</taxon>
        <taxon>Bacillales</taxon>
        <taxon>Sporolactobacillaceae</taxon>
        <taxon>Pullulanibacillus</taxon>
    </lineage>
</organism>
<comment type="similarity">
    <text evidence="2 6">Belongs to the acyl-CoA dehydrogenase family.</text>
</comment>
<feature type="domain" description="Acyl-CoA dehydrogenase/oxidase C-terminal" evidence="7">
    <location>
        <begin position="244"/>
        <end position="394"/>
    </location>
</feature>
<dbReference type="Pfam" id="PF00441">
    <property type="entry name" value="Acyl-CoA_dh_1"/>
    <property type="match status" value="1"/>
</dbReference>